<name>A0ACB8WCT1_9TELE</name>
<gene>
    <name evidence="1" type="ORF">L3Q82_010689</name>
</gene>
<organism evidence="1 2">
    <name type="scientific">Scortum barcoo</name>
    <name type="common">barcoo grunter</name>
    <dbReference type="NCBI Taxonomy" id="214431"/>
    <lineage>
        <taxon>Eukaryota</taxon>
        <taxon>Metazoa</taxon>
        <taxon>Chordata</taxon>
        <taxon>Craniata</taxon>
        <taxon>Vertebrata</taxon>
        <taxon>Euteleostomi</taxon>
        <taxon>Actinopterygii</taxon>
        <taxon>Neopterygii</taxon>
        <taxon>Teleostei</taxon>
        <taxon>Neoteleostei</taxon>
        <taxon>Acanthomorphata</taxon>
        <taxon>Eupercaria</taxon>
        <taxon>Centrarchiformes</taxon>
        <taxon>Terapontoidei</taxon>
        <taxon>Terapontidae</taxon>
        <taxon>Scortum</taxon>
    </lineage>
</organism>
<reference evidence="1" key="1">
    <citation type="submission" date="2022-04" db="EMBL/GenBank/DDBJ databases">
        <title>Jade perch genome.</title>
        <authorList>
            <person name="Chao B."/>
        </authorList>
    </citation>
    <scope>NUCLEOTIDE SEQUENCE</scope>
    <source>
        <strain evidence="1">CB-2022</strain>
    </source>
</reference>
<dbReference type="EMBL" id="CM041542">
    <property type="protein sequence ID" value="KAI3365614.1"/>
    <property type="molecule type" value="Genomic_DNA"/>
</dbReference>
<proteinExistence type="predicted"/>
<evidence type="ECO:0000313" key="2">
    <source>
        <dbReference type="Proteomes" id="UP000831701"/>
    </source>
</evidence>
<dbReference type="Proteomes" id="UP000831701">
    <property type="component" value="Chromosome 12"/>
</dbReference>
<protein>
    <submittedName>
        <fullName evidence="1">Uncharacterized protein</fullName>
    </submittedName>
</protein>
<feature type="non-terminal residue" evidence="1">
    <location>
        <position position="1"/>
    </location>
</feature>
<keyword evidence="2" id="KW-1185">Reference proteome</keyword>
<evidence type="ECO:0000313" key="1">
    <source>
        <dbReference type="EMBL" id="KAI3365614.1"/>
    </source>
</evidence>
<comment type="caution">
    <text evidence="1">The sequence shown here is derived from an EMBL/GenBank/DDBJ whole genome shotgun (WGS) entry which is preliminary data.</text>
</comment>
<sequence>KPDCDIRIQLPQVSKEHCRIDLNENKEVILTNLSSVNPTRVNGEVLQQSERLKHGDVITIIDRSFRFEYPPAPTPKKRSSVGGKTETFKVLQDQQVGDTVSTETGEKRISEVSKDPHLKDGANHDNIQRSLEKTMELESKEDDSGLQSKTTSPFSDLYQMIKKSLDVKTPRKSSASLLQTPASRFCTPKPGSIKKNVISTEDKGTPKKNDVSGADEIKGESENVSNATPKSVKKQRKSFQLPSTEMARPKVEEDESAATSEAVSPQKRNRSTPQRFTVAEVIEQISETPKSPMRRRSKEITPAKPAVTSPNQRKASPRISAMAAKVKEESKKRKSAELAADLPIPQMKKKRVSFGGYLCPELFDKRLPPDSPLRKGATPRRSLCLSKPKQSLLRRASVIGLQQEFEQEHPSSAKMSTPSPKKSSNAKNASPKTPTPGKKSPKSTPATKSPKSRSPSPKAATPATKSPKSRSPSPKAATPATKSPKSRSPSPKAATPATKSPKSRSPSPKAATPGKDLPKSKSPSPARGRSPSRNKVETPKANERCTPGAQTPSVQGRFSVSRISTPSPIAVDAVTDQVPFVTVTPKLPSRRKSIARKTPNVTKSAVKVMQRRSGISRASMKVKTVWANVVKFGPAKVQAAVPAKNTKIVTKKTTQKAVSKPQTPAKHLQGHVSTGHANSPATIVVGRAHQQRAVHPTGAAPKLVTNIAVLKKNMKMDEDLTGNHLTSTEMFKTPVNERKRKSVIGENTAMKTPAGALGTSVIEPSVLNTPEEPGEMMVSPLSVSSTVKDRRYNSEAVQRLLNGDQDSSFTSDISVVETHSDDSSEQQCTDQKTTSVTTPQQKPELPECLTGVKRIMTTPRQKAEPVEDLRGKLLKTPKQKPEQQECLTGVKRIMKTPRQKAEPVEDLRGRLLKTPKQKPEQQECLTGVKRIMKTPRQKAEPVEDLRGKILKTPKQKPEQQECLTGIKRIFKTPQQETEPLEDLKEKIVETPKALEAGDMSGVMEVVETPAGTQESEEVSEMTGMTTPNVKSSPLVRLTGIKRMIKTPREKSAPVEDMVGVKRLMKSPREKSEPVQENFGIKRLMKSPRPSGNTPVEDFEGLAELMEEPLREQLDTIEVEDQTTLDGGVEVAKELHFAHEEHQDVLPDVIDVPQVNLEKEPEANEVDHSEEVQSQHDDESSDAMETISRSVGDENLPVTEPKVDTVDENLSEEQPEAETATGEVTEMETTSTEPDQEKKSVRGRRAKAAEAKAAEDKQEVTEHSEDPVVPVPPRGRRGKKTESTAPPAVRQTTRGRNVKTTEGRDVDLEKSATLPSKPALKPKRGRNAKKVSQDQDEMVQEVATETETVPEPESPLADDLKASDSATPLEKAVLKPKRGRKTKQPEESEPEQQDVPCTQSDNIPKADMEKNANEVYSDETKSPDAMETVTENLPEVETATCKVTEVDVAIVEKKSVRGRKAKVVESKSAEEKQEITEHSEDPVAPAPVRGRRGKKTEAAAPPAVKQTTRGRCGKSKESPSDDQPEMDPEKDVETPMTEMSTEAVSAQISPINNPQEENEPTPLTEEPVVKPVRGRKRKQTPVEPPQPELEKNEAVSEDVMADAPSQAIPAVGKPKRGRKTKADAVEQNEANEDTVVVMETKQQSQPPARGKRGRNAKQEEEKPENNDQTSSVEETKSQEPVKKLRRTRKAEQDDVESGEEAQTVEVVVPEEAEVPPVAKPVKMNEQATVTEKPRRGGRKAKQDTGSETLVESTEVKEMPAVSNTDKPKRGRRGKQVEVTAEVPEEKPDHELEAEGNEPVAPAVKPSRARGVKTQAKNEVSKAVPAKRGRRGAGPQPEETNAESTVPASESTSVEAPKRGGRQAAAKPTTDNTTASQANPSEDLGSAVEEDTKTSKRSVKWKTDLEVFEVPKETPVKAVRGRKSKLGDQVDAESKNVAKEANKTEEKDLSDKVVEAQPAKRARRGAKVADITTEEESISKILIFCRFVDTFDRVADMEADGDIKTTPRGFHCSLCNVNLPNLPSLDQHVKGRKHQTLSTVRTTRKTQEEHSVFVSGIKPEISQTDLAEYFQRFGPVSDVIMDKDKGVYAIVQFSEVDSIQATLSCVEHQMKGLKLRVKPRQKKEFKLIPKKKNDPQNLQQVLEHLKPQLCQLLSVDAQMQYIVERCQLGENEKKARGLLVQLLQEVFVEFFPDSQILPFGSSVNSFGIHSCDLDLFLDLENTKVFQAHAKTTTQQAGEGTSDDGRSEDSILSDIDLSTASPAEVLDLVAAILTRCVPSVHKVHVVSSARLPVVKFHHRELNLQGDITINNRLAVRNTRFLQLCSGIEDRLRPLVYTIRYWAKQKQLAGNPSGAGPLLNNYALTLLIIFFLQNCEPPVLPTVEQLKNMACEEEECVIEGWNCTFPSQPIAVPPSRNKQDLCTLLAGFFSFYAKFDFASSVISVREGRALPITDFLSQNKDEAMQEEQPTKTHHQGPKLGPLNLLDPFELSHNVAGNLNERSHRSFQKECQEADKYCRSLQYQRKSTKGKSWGLVRLLTPHGEVPHTKTEQLTISIPFKSASLPEVLRNQLHMAGDGFRLLWFQKICSAVEGVFSGVLRCHLAPSTDAFFGEGSAVGATDEMDAPSDSFNTSANDSFGSIESQNEASPQGTPVVGAKRQLSSGSDASVSPQGKKPRLAKRAKPESPHWICVQKHIVWAGRRKVRRELIKDTDSKPEGSCMELESQVTARIVEKEPELKEPLEFKVQPQIVGGTESTKAVLKLEPTSDQSGVFHDFFHFLEAFLPKMAETLLQKQMATMLRSWMMLAALVLCLLACLSSFADAYPPKPESPGSNASPEDWAKYQAAVRHYVNLITRQRYGKRSIPEQAMAWLLFGADSSQDTEPRRPNKFCGGYWEEPIFKMPVATSSSDSAMHQALDTLSDSTSSTTANDLDLIFLKGIMESPVAHEQFEEPKLEAVRENNVELVQDILKELHPLTHRSQLADELVRILKEPHFQSLLETHDSVASKNYETPPPSPCSFMDAALNNQPVPPDAVRMVGIRKVSGEHLGVTFRVESGELVIARILHGGMIDQQGLLHVGDIIKEVNGKEVGNDPKVLQEMLKEASGSVVLKILPSYQEPHTPRQAFVKCHFDYDPSHDNLIPCKEAGLSFNSGDILQIFNQEDLNWWQACHIEGGSAGLIPSQLLEEKRKAFVKRDLELATTGPLCAGMGGKKKKKMMYLTTKNAEFDRHELRIYEEVAKVPPFRRKTLVLIGAQGVGRRSLKNKLLVSDPQRYGTTIPFTSRKPKVDERDGQMYSFMTRSEMECDIKNGRFLEHGEYDGNLYGTKINSIHEVIETGKICILDVNPQALKVLRTSEFLPYVVFIEAPDFEVLKAMNRSAIESGVVTKQLTDSELKRTVDESERIKRAYGHYFDLCIVNDGLEAAFRSLRSALEKLLTEQQWVPVSWVF</sequence>
<accession>A0ACB8WCT1</accession>